<dbReference type="RefSeq" id="XP_005710649.1">
    <property type="nucleotide sequence ID" value="XM_005710592.1"/>
</dbReference>
<dbReference type="KEGG" id="ccp:CHC_T00000722001"/>
<evidence type="ECO:0000313" key="1">
    <source>
        <dbReference type="EMBL" id="CDF40355.1"/>
    </source>
</evidence>
<name>R7QSJ1_CHOCR</name>
<dbReference type="AlphaFoldDB" id="R7QSJ1"/>
<accession>R7QSJ1</accession>
<reference evidence="2" key="1">
    <citation type="journal article" date="2013" name="Proc. Natl. Acad. Sci. U.S.A.">
        <title>Genome structure and metabolic features in the red seaweed Chondrus crispus shed light on evolution of the Archaeplastida.</title>
        <authorList>
            <person name="Collen J."/>
            <person name="Porcel B."/>
            <person name="Carre W."/>
            <person name="Ball S.G."/>
            <person name="Chaparro C."/>
            <person name="Tonon T."/>
            <person name="Barbeyron T."/>
            <person name="Michel G."/>
            <person name="Noel B."/>
            <person name="Valentin K."/>
            <person name="Elias M."/>
            <person name="Artiguenave F."/>
            <person name="Arun A."/>
            <person name="Aury J.M."/>
            <person name="Barbosa-Neto J.F."/>
            <person name="Bothwell J.H."/>
            <person name="Bouget F.Y."/>
            <person name="Brillet L."/>
            <person name="Cabello-Hurtado F."/>
            <person name="Capella-Gutierrez S."/>
            <person name="Charrier B."/>
            <person name="Cladiere L."/>
            <person name="Cock J.M."/>
            <person name="Coelho S.M."/>
            <person name="Colleoni C."/>
            <person name="Czjzek M."/>
            <person name="Da Silva C."/>
            <person name="Delage L."/>
            <person name="Denoeud F."/>
            <person name="Deschamps P."/>
            <person name="Dittami S.M."/>
            <person name="Gabaldon T."/>
            <person name="Gachon C.M."/>
            <person name="Groisillier A."/>
            <person name="Herve C."/>
            <person name="Jabbari K."/>
            <person name="Katinka M."/>
            <person name="Kloareg B."/>
            <person name="Kowalczyk N."/>
            <person name="Labadie K."/>
            <person name="Leblanc C."/>
            <person name="Lopez P.J."/>
            <person name="McLachlan D.H."/>
            <person name="Meslet-Cladiere L."/>
            <person name="Moustafa A."/>
            <person name="Nehr Z."/>
            <person name="Nyvall Collen P."/>
            <person name="Panaud O."/>
            <person name="Partensky F."/>
            <person name="Poulain J."/>
            <person name="Rensing S.A."/>
            <person name="Rousvoal S."/>
            <person name="Samson G."/>
            <person name="Symeonidi A."/>
            <person name="Weissenbach J."/>
            <person name="Zambounis A."/>
            <person name="Wincker P."/>
            <person name="Boyen C."/>
        </authorList>
    </citation>
    <scope>NUCLEOTIDE SEQUENCE [LARGE SCALE GENOMIC DNA]</scope>
    <source>
        <strain evidence="2">cv. Stackhouse</strain>
    </source>
</reference>
<sequence length="69" mass="8324">MKVQRGISSALLPTPRVIFRLKQYQNNEHCLRRHREYCMWIGIRRWAGGTWNRLLSQRGFCREPHPTCL</sequence>
<dbReference type="Gramene" id="CDF40355">
    <property type="protein sequence ID" value="CDF40355"/>
    <property type="gene ID" value="CHC_T00000722001"/>
</dbReference>
<protein>
    <submittedName>
        <fullName evidence="1">Uncharacterized protein</fullName>
    </submittedName>
</protein>
<organism evidence="1 2">
    <name type="scientific">Chondrus crispus</name>
    <name type="common">Carrageen Irish moss</name>
    <name type="synonym">Polymorpha crispa</name>
    <dbReference type="NCBI Taxonomy" id="2769"/>
    <lineage>
        <taxon>Eukaryota</taxon>
        <taxon>Rhodophyta</taxon>
        <taxon>Florideophyceae</taxon>
        <taxon>Rhodymeniophycidae</taxon>
        <taxon>Gigartinales</taxon>
        <taxon>Gigartinaceae</taxon>
        <taxon>Chondrus</taxon>
    </lineage>
</organism>
<dbReference type="GeneID" id="17318366"/>
<keyword evidence="2" id="KW-1185">Reference proteome</keyword>
<dbReference type="Proteomes" id="UP000012073">
    <property type="component" value="Unassembled WGS sequence"/>
</dbReference>
<evidence type="ECO:0000313" key="2">
    <source>
        <dbReference type="Proteomes" id="UP000012073"/>
    </source>
</evidence>
<dbReference type="EMBL" id="HG002159">
    <property type="protein sequence ID" value="CDF40355.1"/>
    <property type="molecule type" value="Genomic_DNA"/>
</dbReference>
<proteinExistence type="predicted"/>
<gene>
    <name evidence="1" type="ORF">CHC_T00000722001</name>
</gene>